<proteinExistence type="predicted"/>
<name>A0A3Q3VZU2_MOLML</name>
<dbReference type="Proteomes" id="UP000261620">
    <property type="component" value="Unplaced"/>
</dbReference>
<organism evidence="1 2">
    <name type="scientific">Mola mola</name>
    <name type="common">Ocean sunfish</name>
    <name type="synonym">Tetraodon mola</name>
    <dbReference type="NCBI Taxonomy" id="94237"/>
    <lineage>
        <taxon>Eukaryota</taxon>
        <taxon>Metazoa</taxon>
        <taxon>Chordata</taxon>
        <taxon>Craniata</taxon>
        <taxon>Vertebrata</taxon>
        <taxon>Euteleostomi</taxon>
        <taxon>Actinopterygii</taxon>
        <taxon>Neopterygii</taxon>
        <taxon>Teleostei</taxon>
        <taxon>Neoteleostei</taxon>
        <taxon>Acanthomorphata</taxon>
        <taxon>Eupercaria</taxon>
        <taxon>Tetraodontiformes</taxon>
        <taxon>Molidae</taxon>
        <taxon>Mola</taxon>
    </lineage>
</organism>
<evidence type="ECO:0000313" key="1">
    <source>
        <dbReference type="Ensembl" id="ENSMMOP00000001614.1"/>
    </source>
</evidence>
<dbReference type="AlphaFoldDB" id="A0A3Q3VZU2"/>
<evidence type="ECO:0000313" key="2">
    <source>
        <dbReference type="Proteomes" id="UP000261620"/>
    </source>
</evidence>
<reference evidence="1" key="2">
    <citation type="submission" date="2025-09" db="UniProtKB">
        <authorList>
            <consortium name="Ensembl"/>
        </authorList>
    </citation>
    <scope>IDENTIFICATION</scope>
</reference>
<accession>A0A3Q3VZU2</accession>
<sequence>VTRAACNDLSCVCSQKKVDSVRSHTRVKISAASERWWKLWELRGLKSDAIANKFLLDRYDKIVLFLIGCC</sequence>
<dbReference type="Ensembl" id="ENSMMOT00000001644.1">
    <property type="protein sequence ID" value="ENSMMOP00000001614.1"/>
    <property type="gene ID" value="ENSMMOG00000001353.1"/>
</dbReference>
<keyword evidence="2" id="KW-1185">Reference proteome</keyword>
<reference evidence="1" key="1">
    <citation type="submission" date="2025-08" db="UniProtKB">
        <authorList>
            <consortium name="Ensembl"/>
        </authorList>
    </citation>
    <scope>IDENTIFICATION</scope>
</reference>
<protein>
    <submittedName>
        <fullName evidence="1">Uncharacterized protein</fullName>
    </submittedName>
</protein>